<reference evidence="2 3" key="1">
    <citation type="journal article" date="2021" name="Elife">
        <title>Chloroplast acquisition without the gene transfer in kleptoplastic sea slugs, Plakobranchus ocellatus.</title>
        <authorList>
            <person name="Maeda T."/>
            <person name="Takahashi S."/>
            <person name="Yoshida T."/>
            <person name="Shimamura S."/>
            <person name="Takaki Y."/>
            <person name="Nagai Y."/>
            <person name="Toyoda A."/>
            <person name="Suzuki Y."/>
            <person name="Arimoto A."/>
            <person name="Ishii H."/>
            <person name="Satoh N."/>
            <person name="Nishiyama T."/>
            <person name="Hasebe M."/>
            <person name="Maruyama T."/>
            <person name="Minagawa J."/>
            <person name="Obokata J."/>
            <person name="Shigenobu S."/>
        </authorList>
    </citation>
    <scope>NUCLEOTIDE SEQUENCE [LARGE SCALE GENOMIC DNA]</scope>
</reference>
<proteinExistence type="predicted"/>
<dbReference type="Proteomes" id="UP000762676">
    <property type="component" value="Unassembled WGS sequence"/>
</dbReference>
<evidence type="ECO:0000256" key="1">
    <source>
        <dbReference type="SAM" id="MobiDB-lite"/>
    </source>
</evidence>
<feature type="non-terminal residue" evidence="2">
    <location>
        <position position="60"/>
    </location>
</feature>
<sequence>MLLMTAKEDEYSNVNNTDDDDGSSGGINYNDLGKNHDNNDVDENNDFPTFRLTDLQTHPQ</sequence>
<evidence type="ECO:0000313" key="2">
    <source>
        <dbReference type="EMBL" id="GFS09501.1"/>
    </source>
</evidence>
<keyword evidence="3" id="KW-1185">Reference proteome</keyword>
<gene>
    <name evidence="2" type="ORF">ElyMa_006623000</name>
</gene>
<feature type="region of interest" description="Disordered" evidence="1">
    <location>
        <begin position="1"/>
        <end position="60"/>
    </location>
</feature>
<comment type="caution">
    <text evidence="2">The sequence shown here is derived from an EMBL/GenBank/DDBJ whole genome shotgun (WGS) entry which is preliminary data.</text>
</comment>
<feature type="compositionally biased region" description="Basic and acidic residues" evidence="1">
    <location>
        <begin position="1"/>
        <end position="10"/>
    </location>
</feature>
<protein>
    <submittedName>
        <fullName evidence="2">Uncharacterized protein</fullName>
    </submittedName>
</protein>
<organism evidence="2 3">
    <name type="scientific">Elysia marginata</name>
    <dbReference type="NCBI Taxonomy" id="1093978"/>
    <lineage>
        <taxon>Eukaryota</taxon>
        <taxon>Metazoa</taxon>
        <taxon>Spiralia</taxon>
        <taxon>Lophotrochozoa</taxon>
        <taxon>Mollusca</taxon>
        <taxon>Gastropoda</taxon>
        <taxon>Heterobranchia</taxon>
        <taxon>Euthyneura</taxon>
        <taxon>Panpulmonata</taxon>
        <taxon>Sacoglossa</taxon>
        <taxon>Placobranchoidea</taxon>
        <taxon>Plakobranchidae</taxon>
        <taxon>Elysia</taxon>
    </lineage>
</organism>
<name>A0AAV4ILX9_9GAST</name>
<dbReference type="EMBL" id="BMAT01013292">
    <property type="protein sequence ID" value="GFS09501.1"/>
    <property type="molecule type" value="Genomic_DNA"/>
</dbReference>
<dbReference type="AlphaFoldDB" id="A0AAV4ILX9"/>
<evidence type="ECO:0000313" key="3">
    <source>
        <dbReference type="Proteomes" id="UP000762676"/>
    </source>
</evidence>
<accession>A0AAV4ILX9</accession>